<keyword evidence="2" id="KW-0560">Oxidoreductase</keyword>
<dbReference type="EMBL" id="CAUWAG010000020">
    <property type="protein sequence ID" value="CAJ2513499.1"/>
    <property type="molecule type" value="Genomic_DNA"/>
</dbReference>
<comment type="caution">
    <text evidence="4">The sequence shown here is derived from an EMBL/GenBank/DDBJ whole genome shotgun (WGS) entry which is preliminary data.</text>
</comment>
<dbReference type="GO" id="GO:0016491">
    <property type="term" value="F:oxidoreductase activity"/>
    <property type="evidence" value="ECO:0007669"/>
    <property type="project" value="UniProtKB-KW"/>
</dbReference>
<organism evidence="4 5">
    <name type="scientific">Anthostomella pinea</name>
    <dbReference type="NCBI Taxonomy" id="933095"/>
    <lineage>
        <taxon>Eukaryota</taxon>
        <taxon>Fungi</taxon>
        <taxon>Dikarya</taxon>
        <taxon>Ascomycota</taxon>
        <taxon>Pezizomycotina</taxon>
        <taxon>Sordariomycetes</taxon>
        <taxon>Xylariomycetidae</taxon>
        <taxon>Xylariales</taxon>
        <taxon>Xylariaceae</taxon>
        <taxon>Anthostomella</taxon>
    </lineage>
</organism>
<dbReference type="Pfam" id="PF05368">
    <property type="entry name" value="NmrA"/>
    <property type="match status" value="1"/>
</dbReference>
<proteinExistence type="predicted"/>
<protein>
    <submittedName>
        <fullName evidence="4">Uu.00g016180.m01.CDS01</fullName>
    </submittedName>
</protein>
<evidence type="ECO:0000313" key="5">
    <source>
        <dbReference type="Proteomes" id="UP001295740"/>
    </source>
</evidence>
<dbReference type="PANTHER" id="PTHR47706">
    <property type="entry name" value="NMRA-LIKE FAMILY PROTEIN"/>
    <property type="match status" value="1"/>
</dbReference>
<feature type="domain" description="NmrA-like" evidence="3">
    <location>
        <begin position="9"/>
        <end position="142"/>
    </location>
</feature>
<dbReference type="InterPro" id="IPR051609">
    <property type="entry name" value="NmrA/Isoflavone_reductase-like"/>
</dbReference>
<keyword evidence="1" id="KW-0521">NADP</keyword>
<dbReference type="PANTHER" id="PTHR47706:SF7">
    <property type="entry name" value="CIPA-LIKE, PUTATIVE (AFU_ORTHOLOGUE AFUA_1G01630)-RELATED"/>
    <property type="match status" value="1"/>
</dbReference>
<dbReference type="InterPro" id="IPR036291">
    <property type="entry name" value="NAD(P)-bd_dom_sf"/>
</dbReference>
<evidence type="ECO:0000313" key="4">
    <source>
        <dbReference type="EMBL" id="CAJ2513499.1"/>
    </source>
</evidence>
<dbReference type="Proteomes" id="UP001295740">
    <property type="component" value="Unassembled WGS sequence"/>
</dbReference>
<name>A0AAI8VZB3_9PEZI</name>
<evidence type="ECO:0000256" key="1">
    <source>
        <dbReference type="ARBA" id="ARBA00022857"/>
    </source>
</evidence>
<dbReference type="AlphaFoldDB" id="A0AAI8VZB3"/>
<keyword evidence="5" id="KW-1185">Reference proteome</keyword>
<dbReference type="Gene3D" id="3.40.50.720">
    <property type="entry name" value="NAD(P)-binding Rossmann-like Domain"/>
    <property type="match status" value="1"/>
</dbReference>
<dbReference type="SUPFAM" id="SSF51735">
    <property type="entry name" value="NAD(P)-binding Rossmann-fold domains"/>
    <property type="match status" value="1"/>
</dbReference>
<evidence type="ECO:0000256" key="2">
    <source>
        <dbReference type="ARBA" id="ARBA00023002"/>
    </source>
</evidence>
<dbReference type="InterPro" id="IPR045312">
    <property type="entry name" value="PCBER-like"/>
</dbReference>
<dbReference type="InterPro" id="IPR008030">
    <property type="entry name" value="NmrA-like"/>
</dbReference>
<dbReference type="CDD" id="cd05259">
    <property type="entry name" value="PCBER_SDR_a"/>
    <property type="match status" value="1"/>
</dbReference>
<evidence type="ECO:0000259" key="3">
    <source>
        <dbReference type="Pfam" id="PF05368"/>
    </source>
</evidence>
<gene>
    <name evidence="4" type="ORF">KHLLAP_LOCUS13967</name>
</gene>
<reference evidence="4" key="1">
    <citation type="submission" date="2023-10" db="EMBL/GenBank/DDBJ databases">
        <authorList>
            <person name="Hackl T."/>
        </authorList>
    </citation>
    <scope>NUCLEOTIDE SEQUENCE</scope>
</reference>
<sequence>MATSNYITKVTIVGAGGNSGRFMTAALLKTGKHTVTALTRPDSQSELPECVIVKRVDYGNPETLVDALRGQDALVITLSGYTPAETQMQLISAAGEAGVGWILPNEWSPDTANEALVRDVSVFKPKGETRRAITDLGKSSYIGISTGFWYEWSLAIPAAFGIDFAKRTATFFDEGETRISISTWPQVGRAVAALLSLPIAPPGDSEGTSSSNAACLENFRNQLVYVKSFTVTQREMLASAMRVTGTKESDWTITKEPAQERYTTSLSEIKEGKRVGFAKMMYTRVFFADGVGDFEDGRDTMNGVLGLPEEDLDEATERAFERSKGPSWV</sequence>
<accession>A0AAI8VZB3</accession>